<dbReference type="PaxDb" id="8022-A0A060YK67"/>
<feature type="non-terminal residue" evidence="2">
    <location>
        <position position="1"/>
    </location>
</feature>
<dbReference type="Proteomes" id="UP000193380">
    <property type="component" value="Unassembled WGS sequence"/>
</dbReference>
<dbReference type="AlphaFoldDB" id="A0A060YK67"/>
<dbReference type="Pfam" id="PF19280">
    <property type="entry name" value="CERK_C"/>
    <property type="match status" value="1"/>
</dbReference>
<sequence length="161" mass="18247">SLSLCLCLSVSDYRPEDCELSYLPVKKVQTETLDPVKNEYLKDDMEEEESWTTTRGLFLNVSIMAIPCLCSMAPRGLAPNTRLNNGSMALITAGNTSRAEFIKHLKRYNSVNNQVRSPGHPSFLTHLNAPTYLRSYTRGIYSEAKKYLVTHQLCKFSHLKI</sequence>
<dbReference type="Gene3D" id="2.60.200.40">
    <property type="match status" value="1"/>
</dbReference>
<dbReference type="GO" id="GO:0001727">
    <property type="term" value="F:lipid kinase activity"/>
    <property type="evidence" value="ECO:0007669"/>
    <property type="project" value="TreeGrafter"/>
</dbReference>
<dbReference type="PANTHER" id="PTHR12358:SF26">
    <property type="entry name" value="CERAMIDE KINASE-LIKE PROTEIN"/>
    <property type="match status" value="1"/>
</dbReference>
<protein>
    <recommendedName>
        <fullName evidence="1">Ceramide kinase C-terminal domain-containing protein</fullName>
    </recommendedName>
</protein>
<dbReference type="GO" id="GO:0006665">
    <property type="term" value="P:sphingolipid metabolic process"/>
    <property type="evidence" value="ECO:0007669"/>
    <property type="project" value="TreeGrafter"/>
</dbReference>
<dbReference type="PANTHER" id="PTHR12358">
    <property type="entry name" value="SPHINGOSINE KINASE"/>
    <property type="match status" value="1"/>
</dbReference>
<gene>
    <name evidence="2" type="ORF">GSONMT00059756001</name>
</gene>
<dbReference type="InterPro" id="IPR045363">
    <property type="entry name" value="CERK_C"/>
</dbReference>
<dbReference type="GO" id="GO:0016020">
    <property type="term" value="C:membrane"/>
    <property type="evidence" value="ECO:0007669"/>
    <property type="project" value="GOC"/>
</dbReference>
<dbReference type="EMBL" id="FR912547">
    <property type="protein sequence ID" value="CDQ91972.1"/>
    <property type="molecule type" value="Genomic_DNA"/>
</dbReference>
<dbReference type="InterPro" id="IPR050187">
    <property type="entry name" value="Lipid_Phosphate_FormReg"/>
</dbReference>
<feature type="domain" description="Ceramide kinase C-terminal" evidence="1">
    <location>
        <begin position="10"/>
        <end position="116"/>
    </location>
</feature>
<evidence type="ECO:0000313" key="3">
    <source>
        <dbReference type="Proteomes" id="UP000193380"/>
    </source>
</evidence>
<reference evidence="2" key="1">
    <citation type="journal article" date="2014" name="Nat. Commun.">
        <title>The rainbow trout genome provides novel insights into evolution after whole-genome duplication in vertebrates.</title>
        <authorList>
            <person name="Berthelot C."/>
            <person name="Brunet F."/>
            <person name="Chalopin D."/>
            <person name="Juanchich A."/>
            <person name="Bernard M."/>
            <person name="Noel B."/>
            <person name="Bento P."/>
            <person name="Da Silva C."/>
            <person name="Labadie K."/>
            <person name="Alberti A."/>
            <person name="Aury J.M."/>
            <person name="Louis A."/>
            <person name="Dehais P."/>
            <person name="Bardou P."/>
            <person name="Montfort J."/>
            <person name="Klopp C."/>
            <person name="Cabau C."/>
            <person name="Gaspin C."/>
            <person name="Thorgaard G.H."/>
            <person name="Boussaha M."/>
            <person name="Quillet E."/>
            <person name="Guyomard R."/>
            <person name="Galiana D."/>
            <person name="Bobe J."/>
            <person name="Volff J.N."/>
            <person name="Genet C."/>
            <person name="Wincker P."/>
            <person name="Jaillon O."/>
            <person name="Roest Crollius H."/>
            <person name="Guiguen Y."/>
        </authorList>
    </citation>
    <scope>NUCLEOTIDE SEQUENCE [LARGE SCALE GENOMIC DNA]</scope>
</reference>
<proteinExistence type="predicted"/>
<name>A0A060YK67_ONCMY</name>
<evidence type="ECO:0000259" key="1">
    <source>
        <dbReference type="Pfam" id="PF19280"/>
    </source>
</evidence>
<dbReference type="STRING" id="8022.A0A060YK67"/>
<reference evidence="2" key="2">
    <citation type="submission" date="2014-03" db="EMBL/GenBank/DDBJ databases">
        <authorList>
            <person name="Genoscope - CEA"/>
        </authorList>
    </citation>
    <scope>NUCLEOTIDE SEQUENCE</scope>
</reference>
<organism evidence="2 3">
    <name type="scientific">Oncorhynchus mykiss</name>
    <name type="common">Rainbow trout</name>
    <name type="synonym">Salmo gairdneri</name>
    <dbReference type="NCBI Taxonomy" id="8022"/>
    <lineage>
        <taxon>Eukaryota</taxon>
        <taxon>Metazoa</taxon>
        <taxon>Chordata</taxon>
        <taxon>Craniata</taxon>
        <taxon>Vertebrata</taxon>
        <taxon>Euteleostomi</taxon>
        <taxon>Actinopterygii</taxon>
        <taxon>Neopterygii</taxon>
        <taxon>Teleostei</taxon>
        <taxon>Protacanthopterygii</taxon>
        <taxon>Salmoniformes</taxon>
        <taxon>Salmonidae</taxon>
        <taxon>Salmoninae</taxon>
        <taxon>Oncorhynchus</taxon>
    </lineage>
</organism>
<accession>A0A060YK67</accession>
<evidence type="ECO:0000313" key="2">
    <source>
        <dbReference type="EMBL" id="CDQ91972.1"/>
    </source>
</evidence>